<proteinExistence type="predicted"/>
<evidence type="ECO:0000313" key="3">
    <source>
        <dbReference type="Proteomes" id="UP001516061"/>
    </source>
</evidence>
<accession>A0ABX2G5Y6</accession>
<feature type="chain" id="PRO_5045461389" description="Copper chaperone PCu(A)C" evidence="1">
    <location>
        <begin position="33"/>
        <end position="169"/>
    </location>
</feature>
<dbReference type="PANTHER" id="PTHR36302">
    <property type="entry name" value="BLR7088 PROTEIN"/>
    <property type="match status" value="1"/>
</dbReference>
<dbReference type="Proteomes" id="UP001516061">
    <property type="component" value="Unassembled WGS sequence"/>
</dbReference>
<organism evidence="2 3">
    <name type="scientific">Sphaerotilus uruguayifluvii</name>
    <dbReference type="NCBI Taxonomy" id="2735897"/>
    <lineage>
        <taxon>Bacteria</taxon>
        <taxon>Pseudomonadati</taxon>
        <taxon>Pseudomonadota</taxon>
        <taxon>Betaproteobacteria</taxon>
        <taxon>Burkholderiales</taxon>
        <taxon>Sphaerotilaceae</taxon>
        <taxon>Sphaerotilus</taxon>
    </lineage>
</organism>
<dbReference type="RefSeq" id="WP_173806699.1">
    <property type="nucleotide sequence ID" value="NZ_JABSNM010000018.1"/>
</dbReference>
<evidence type="ECO:0008006" key="4">
    <source>
        <dbReference type="Google" id="ProtNLM"/>
    </source>
</evidence>
<reference evidence="2 3" key="1">
    <citation type="submission" date="2020-05" db="EMBL/GenBank/DDBJ databases">
        <title>Genomic Encyclopedia of Type Strains, Phase IV (KMG-V): Genome sequencing to study the core and pangenomes of soil and plant-associated prokaryotes.</title>
        <authorList>
            <person name="Whitman W."/>
        </authorList>
    </citation>
    <scope>NUCLEOTIDE SEQUENCE [LARGE SCALE GENOMIC DNA]</scope>
    <source>
        <strain evidence="2 3">C29</strain>
    </source>
</reference>
<dbReference type="InterPro" id="IPR036182">
    <property type="entry name" value="PCuAC_sf"/>
</dbReference>
<dbReference type="Gene3D" id="2.60.40.1890">
    <property type="entry name" value="PCu(A)C copper chaperone"/>
    <property type="match status" value="1"/>
</dbReference>
<dbReference type="InterPro" id="IPR058248">
    <property type="entry name" value="Lxx211020-like"/>
</dbReference>
<dbReference type="EMBL" id="JABSNM010000018">
    <property type="protein sequence ID" value="NRT57738.1"/>
    <property type="molecule type" value="Genomic_DNA"/>
</dbReference>
<gene>
    <name evidence="2" type="ORF">HNQ01_003498</name>
</gene>
<evidence type="ECO:0000313" key="2">
    <source>
        <dbReference type="EMBL" id="NRT57738.1"/>
    </source>
</evidence>
<dbReference type="InterPro" id="IPR007410">
    <property type="entry name" value="LpqE-like"/>
</dbReference>
<name>A0ABX2G5Y6_9BURK</name>
<feature type="signal peptide" evidence="1">
    <location>
        <begin position="1"/>
        <end position="32"/>
    </location>
</feature>
<protein>
    <recommendedName>
        <fullName evidence="4">Copper chaperone PCu(A)C</fullName>
    </recommendedName>
</protein>
<dbReference type="Pfam" id="PF04314">
    <property type="entry name" value="PCuAC"/>
    <property type="match status" value="1"/>
</dbReference>
<keyword evidence="1" id="KW-0732">Signal</keyword>
<sequence>MSSSSLRPLSSLPLLRAAALSVLTLASLAVQAQVSVKEPWVRATVAQQKATGAFMQITSTEPVRLVEVKSDAAKIVEIHEMRMDGDRMMMKAVSGLDLVPGKPLELKPGSYHVMLIDVVKPVNAGDKVPLTLVVEGRDGKRSSVEVSAEARAMNAAAASPAAPMHQHQH</sequence>
<evidence type="ECO:0000256" key="1">
    <source>
        <dbReference type="SAM" id="SignalP"/>
    </source>
</evidence>
<comment type="caution">
    <text evidence="2">The sequence shown here is derived from an EMBL/GenBank/DDBJ whole genome shotgun (WGS) entry which is preliminary data.</text>
</comment>
<dbReference type="PANTHER" id="PTHR36302:SF1">
    <property type="entry name" value="COPPER CHAPERONE PCU(A)C"/>
    <property type="match status" value="1"/>
</dbReference>
<dbReference type="SUPFAM" id="SSF110087">
    <property type="entry name" value="DR1885-like metal-binding protein"/>
    <property type="match status" value="1"/>
</dbReference>
<keyword evidence="3" id="KW-1185">Reference proteome</keyword>